<dbReference type="EMBL" id="JNBS01004145">
    <property type="protein sequence ID" value="OQR84016.1"/>
    <property type="molecule type" value="Genomic_DNA"/>
</dbReference>
<evidence type="ECO:0000313" key="2">
    <source>
        <dbReference type="Proteomes" id="UP000243217"/>
    </source>
</evidence>
<organism evidence="1 2">
    <name type="scientific">Thraustotheca clavata</name>
    <dbReference type="NCBI Taxonomy" id="74557"/>
    <lineage>
        <taxon>Eukaryota</taxon>
        <taxon>Sar</taxon>
        <taxon>Stramenopiles</taxon>
        <taxon>Oomycota</taxon>
        <taxon>Saprolegniomycetes</taxon>
        <taxon>Saprolegniales</taxon>
        <taxon>Achlyaceae</taxon>
        <taxon>Thraustotheca</taxon>
    </lineage>
</organism>
<protein>
    <submittedName>
        <fullName evidence="1">Uncharacterized protein</fullName>
    </submittedName>
</protein>
<comment type="caution">
    <text evidence="1">The sequence shown here is derived from an EMBL/GenBank/DDBJ whole genome shotgun (WGS) entry which is preliminary data.</text>
</comment>
<dbReference type="InterPro" id="IPR042099">
    <property type="entry name" value="ANL_N_sf"/>
</dbReference>
<keyword evidence="2" id="KW-1185">Reference proteome</keyword>
<sequence>MCTQCSYYLSKKSQVANLARWMLASTSLHTIGYDYELTLVISDYSMGLKKNDKVALVYPPGLKFIVAFVACLRAASISSW</sequence>
<dbReference type="Proteomes" id="UP000243217">
    <property type="component" value="Unassembled WGS sequence"/>
</dbReference>
<evidence type="ECO:0000313" key="1">
    <source>
        <dbReference type="EMBL" id="OQR84016.1"/>
    </source>
</evidence>
<gene>
    <name evidence="1" type="ORF">THRCLA_23106</name>
</gene>
<dbReference type="AlphaFoldDB" id="A0A1V9YE95"/>
<name>A0A1V9YE95_9STRA</name>
<dbReference type="Gene3D" id="3.40.50.12780">
    <property type="entry name" value="N-terminal domain of ligase-like"/>
    <property type="match status" value="1"/>
</dbReference>
<accession>A0A1V9YE95</accession>
<dbReference type="SUPFAM" id="SSF56801">
    <property type="entry name" value="Acetyl-CoA synthetase-like"/>
    <property type="match status" value="1"/>
</dbReference>
<proteinExistence type="predicted"/>
<reference evidence="1 2" key="1">
    <citation type="journal article" date="2014" name="Genome Biol. Evol.">
        <title>The secreted proteins of Achlya hypogyna and Thraustotheca clavata identify the ancestral oomycete secretome and reveal gene acquisitions by horizontal gene transfer.</title>
        <authorList>
            <person name="Misner I."/>
            <person name="Blouin N."/>
            <person name="Leonard G."/>
            <person name="Richards T.A."/>
            <person name="Lane C.E."/>
        </authorList>
    </citation>
    <scope>NUCLEOTIDE SEQUENCE [LARGE SCALE GENOMIC DNA]</scope>
    <source>
        <strain evidence="1 2">ATCC 34112</strain>
    </source>
</reference>